<feature type="transmembrane region" description="Helical" evidence="5">
    <location>
        <begin position="164"/>
        <end position="183"/>
    </location>
</feature>
<dbReference type="GO" id="GO:0016874">
    <property type="term" value="F:ligase activity"/>
    <property type="evidence" value="ECO:0007669"/>
    <property type="project" value="UniProtKB-KW"/>
</dbReference>
<feature type="domain" description="O-antigen ligase-related" evidence="6">
    <location>
        <begin position="432"/>
        <end position="501"/>
    </location>
</feature>
<dbReference type="EMBL" id="VIKU02000001">
    <property type="protein sequence ID" value="NHF59085.1"/>
    <property type="molecule type" value="Genomic_DNA"/>
</dbReference>
<feature type="transmembrane region" description="Helical" evidence="5">
    <location>
        <begin position="335"/>
        <end position="357"/>
    </location>
</feature>
<evidence type="ECO:0000313" key="8">
    <source>
        <dbReference type="Proteomes" id="UP000707206"/>
    </source>
</evidence>
<comment type="subcellular location">
    <subcellularLocation>
        <location evidence="1">Membrane</location>
        <topology evidence="1">Multi-pass membrane protein</topology>
    </subcellularLocation>
</comment>
<comment type="caution">
    <text evidence="7">The sequence shown here is derived from an EMBL/GenBank/DDBJ whole genome shotgun (WGS) entry which is preliminary data.</text>
</comment>
<accession>A0A967E5Z1</accession>
<dbReference type="Pfam" id="PF04932">
    <property type="entry name" value="Wzy_C"/>
    <property type="match status" value="1"/>
</dbReference>
<proteinExistence type="predicted"/>
<dbReference type="PANTHER" id="PTHR37422:SF13">
    <property type="entry name" value="LIPOPOLYSACCHARIDE BIOSYNTHESIS PROTEIN PA4999-RELATED"/>
    <property type="match status" value="1"/>
</dbReference>
<keyword evidence="8" id="KW-1185">Reference proteome</keyword>
<dbReference type="PANTHER" id="PTHR37422">
    <property type="entry name" value="TEICHURONIC ACID BIOSYNTHESIS PROTEIN TUAE"/>
    <property type="match status" value="1"/>
</dbReference>
<evidence type="ECO:0000256" key="5">
    <source>
        <dbReference type="SAM" id="Phobius"/>
    </source>
</evidence>
<reference evidence="7" key="1">
    <citation type="submission" date="2019-07" db="EMBL/GenBank/DDBJ databases">
        <authorList>
            <person name="De-Chao Zhang Q."/>
        </authorList>
    </citation>
    <scope>NUCLEOTIDE SEQUENCE</scope>
    <source>
        <strain evidence="7">TP-CH-4</strain>
    </source>
</reference>
<keyword evidence="4 5" id="KW-0472">Membrane</keyword>
<feature type="transmembrane region" description="Helical" evidence="5">
    <location>
        <begin position="485"/>
        <end position="509"/>
    </location>
</feature>
<gene>
    <name evidence="7" type="ORF">FK220_007025</name>
</gene>
<evidence type="ECO:0000256" key="1">
    <source>
        <dbReference type="ARBA" id="ARBA00004141"/>
    </source>
</evidence>
<evidence type="ECO:0000313" key="7">
    <source>
        <dbReference type="EMBL" id="NHF59085.1"/>
    </source>
</evidence>
<reference evidence="7" key="2">
    <citation type="submission" date="2020-03" db="EMBL/GenBank/DDBJ databases">
        <title>Flavobacteriaceae bacterium strain TP-CH-4, a member of the family Flavobacteriaceae isolated from a deep-sea seamount.</title>
        <authorList>
            <person name="Zhang D.-C."/>
        </authorList>
    </citation>
    <scope>NUCLEOTIDE SEQUENCE</scope>
    <source>
        <strain evidence="7">TP-CH-4</strain>
    </source>
</reference>
<protein>
    <submittedName>
        <fullName evidence="7">O-antigen ligase family protein</fullName>
    </submittedName>
</protein>
<dbReference type="AlphaFoldDB" id="A0A967E5Z1"/>
<dbReference type="Proteomes" id="UP000707206">
    <property type="component" value="Unassembled WGS sequence"/>
</dbReference>
<dbReference type="InterPro" id="IPR007016">
    <property type="entry name" value="O-antigen_ligase-rel_domated"/>
</dbReference>
<name>A0A967E5Z1_9FLAO</name>
<dbReference type="RefSeq" id="WP_166204803.1">
    <property type="nucleotide sequence ID" value="NZ_VIKU02000001.1"/>
</dbReference>
<dbReference type="GO" id="GO:0016020">
    <property type="term" value="C:membrane"/>
    <property type="evidence" value="ECO:0007669"/>
    <property type="project" value="UniProtKB-SubCell"/>
</dbReference>
<feature type="transmembrane region" description="Helical" evidence="5">
    <location>
        <begin position="195"/>
        <end position="220"/>
    </location>
</feature>
<evidence type="ECO:0000256" key="3">
    <source>
        <dbReference type="ARBA" id="ARBA00022989"/>
    </source>
</evidence>
<sequence>MALSLIVNILIGYHLQSLLSEGRFSVLVDAEYPKNGSMQLLYDTGKNFNNTQQVTAIVGKGRQQLRFPFQMRKGGQLRHFRLDFGSDIGINKVEINSVAFYNDKSRLFLLEKSTIAKRLGFMAGISDVQENAAVFTLNVDTTPFDPYIVFDPVNELIYPKWQRTLLLVLPWLVLLVLPLLRWLGELKEQGHYSLLFIGLFIGAIPLKIAWVTFASLLLLAHAMLNGYRKRRFQFGPSQIALLVFFLVPLLFLGQGEASKLAIPLGFVLFSLIGVLVDFSAHGVAIKKTYITVFFVLMSIICVSWLLLMLYSGYYYNINWFNYFTNIKSNAHATLYWLYYPHTTFLSFFIVIGGLFCLDLYRKGGISRVYGLMYALFALCTLILLGSRFALLMGLALPFLYRLPVRHLSRWVVPIWMAIFAGIVYFIGVLDVQREQLWNVTWTAFKDKIWLGHGTGTSDAVLPDHLLIDKGGVDILMEVNHSHNQFLTYLLENGLLGTLLFLAAFLWLFYQFVKQGNKTMVLVSFMVLMLMVVESPFRTTTSLYTIAFLFTVFYRPEKTIKAAGK</sequence>
<dbReference type="InterPro" id="IPR051533">
    <property type="entry name" value="WaaL-like"/>
</dbReference>
<evidence type="ECO:0000259" key="6">
    <source>
        <dbReference type="Pfam" id="PF04932"/>
    </source>
</evidence>
<keyword evidence="2 5" id="KW-0812">Transmembrane</keyword>
<keyword evidence="7" id="KW-0436">Ligase</keyword>
<feature type="transmembrane region" description="Helical" evidence="5">
    <location>
        <begin position="260"/>
        <end position="280"/>
    </location>
</feature>
<organism evidence="7 8">
    <name type="scientific">Pelagihabitans pacificus</name>
    <dbReference type="NCBI Taxonomy" id="2696054"/>
    <lineage>
        <taxon>Bacteria</taxon>
        <taxon>Pseudomonadati</taxon>
        <taxon>Bacteroidota</taxon>
        <taxon>Flavobacteriia</taxon>
        <taxon>Flavobacteriales</taxon>
        <taxon>Flavobacteriaceae</taxon>
        <taxon>Pelagihabitans</taxon>
    </lineage>
</organism>
<feature type="transmembrane region" description="Helical" evidence="5">
    <location>
        <begin position="292"/>
        <end position="315"/>
    </location>
</feature>
<feature type="transmembrane region" description="Helical" evidence="5">
    <location>
        <begin position="369"/>
        <end position="390"/>
    </location>
</feature>
<feature type="transmembrane region" description="Helical" evidence="5">
    <location>
        <begin position="410"/>
        <end position="429"/>
    </location>
</feature>
<evidence type="ECO:0000256" key="4">
    <source>
        <dbReference type="ARBA" id="ARBA00023136"/>
    </source>
</evidence>
<keyword evidence="3 5" id="KW-1133">Transmembrane helix</keyword>
<evidence type="ECO:0000256" key="2">
    <source>
        <dbReference type="ARBA" id="ARBA00022692"/>
    </source>
</evidence>
<feature type="transmembrane region" description="Helical" evidence="5">
    <location>
        <begin position="232"/>
        <end position="254"/>
    </location>
</feature>